<accession>A0A6I0EXI5</accession>
<dbReference type="Gene3D" id="2.160.10.10">
    <property type="entry name" value="Hexapeptide repeat proteins"/>
    <property type="match status" value="1"/>
</dbReference>
<dbReference type="Pfam" id="PF00132">
    <property type="entry name" value="Hexapep"/>
    <property type="match status" value="2"/>
</dbReference>
<feature type="binding site" evidence="20">
    <location>
        <begin position="77"/>
        <end position="78"/>
    </location>
    <ligand>
        <name>UDP-N-acetyl-alpha-D-glucosamine</name>
        <dbReference type="ChEBI" id="CHEBI:57705"/>
    </ligand>
</feature>
<dbReference type="GO" id="GO:0005737">
    <property type="term" value="C:cytoplasm"/>
    <property type="evidence" value="ECO:0007669"/>
    <property type="project" value="UniProtKB-SubCell"/>
</dbReference>
<keyword evidence="9 20" id="KW-0479">Metal-binding</keyword>
<dbReference type="GO" id="GO:0000902">
    <property type="term" value="P:cell morphogenesis"/>
    <property type="evidence" value="ECO:0007669"/>
    <property type="project" value="UniProtKB-UniRule"/>
</dbReference>
<dbReference type="GO" id="GO:0000287">
    <property type="term" value="F:magnesium ion binding"/>
    <property type="evidence" value="ECO:0007669"/>
    <property type="project" value="UniProtKB-UniRule"/>
</dbReference>
<feature type="binding site" evidence="20">
    <location>
        <position position="101"/>
    </location>
    <ligand>
        <name>Mg(2+)</name>
        <dbReference type="ChEBI" id="CHEBI:18420"/>
    </ligand>
</feature>
<keyword evidence="23" id="KW-1185">Reference proteome</keyword>
<feature type="binding site" evidence="20">
    <location>
        <begin position="384"/>
        <end position="385"/>
    </location>
    <ligand>
        <name>acetyl-CoA</name>
        <dbReference type="ChEBI" id="CHEBI:57288"/>
    </ligand>
</feature>
<dbReference type="EC" id="2.3.1.157" evidence="20"/>
<feature type="binding site" evidence="20">
    <location>
        <position position="22"/>
    </location>
    <ligand>
        <name>UDP-N-acetyl-alpha-D-glucosamine</name>
        <dbReference type="ChEBI" id="CHEBI:57705"/>
    </ligand>
</feature>
<comment type="similarity">
    <text evidence="4 20">In the C-terminal section; belongs to the transferase hexapeptide repeat family.</text>
</comment>
<dbReference type="UniPathway" id="UPA00113">
    <property type="reaction ID" value="UER00532"/>
</dbReference>
<feature type="binding site" evidence="20">
    <location>
        <position position="153"/>
    </location>
    <ligand>
        <name>UDP-N-acetyl-alpha-D-glucosamine</name>
        <dbReference type="ChEBI" id="CHEBI:57705"/>
    </ligand>
</feature>
<evidence type="ECO:0000313" key="23">
    <source>
        <dbReference type="Proteomes" id="UP000432715"/>
    </source>
</evidence>
<dbReference type="GO" id="GO:0009245">
    <property type="term" value="P:lipid A biosynthetic process"/>
    <property type="evidence" value="ECO:0007669"/>
    <property type="project" value="UniProtKB-UniRule"/>
</dbReference>
<dbReference type="CDD" id="cd02540">
    <property type="entry name" value="GT2_GlmU_N_bac"/>
    <property type="match status" value="1"/>
</dbReference>
<feature type="domain" description="Nucleotidyl transferase" evidence="21">
    <location>
        <begin position="4"/>
        <end position="214"/>
    </location>
</feature>
<dbReference type="GO" id="GO:0019134">
    <property type="term" value="F:glucosamine-1-phosphate N-acetyltransferase activity"/>
    <property type="evidence" value="ECO:0007669"/>
    <property type="project" value="UniProtKB-UniRule"/>
</dbReference>
<dbReference type="InterPro" id="IPR001451">
    <property type="entry name" value="Hexapep"/>
</dbReference>
<feature type="binding site" evidence="20">
    <location>
        <position position="226"/>
    </location>
    <ligand>
        <name>Mg(2+)</name>
        <dbReference type="ChEBI" id="CHEBI:18420"/>
    </ligand>
</feature>
<dbReference type="GO" id="GO:0008360">
    <property type="term" value="P:regulation of cell shape"/>
    <property type="evidence" value="ECO:0007669"/>
    <property type="project" value="UniProtKB-KW"/>
</dbReference>
<dbReference type="GO" id="GO:0009252">
    <property type="term" value="P:peptidoglycan biosynthetic process"/>
    <property type="evidence" value="ECO:0007669"/>
    <property type="project" value="UniProtKB-UniRule"/>
</dbReference>
<dbReference type="InterPro" id="IPR005835">
    <property type="entry name" value="NTP_transferase_dom"/>
</dbReference>
<keyword evidence="16 20" id="KW-0961">Cell wall biogenesis/degradation</keyword>
<feature type="binding site" evidence="20">
    <location>
        <position position="331"/>
    </location>
    <ligand>
        <name>UDP-N-acetyl-alpha-D-glucosamine</name>
        <dbReference type="ChEBI" id="CHEBI:57705"/>
    </ligand>
</feature>
<keyword evidence="6 20" id="KW-0963">Cytoplasm</keyword>
<evidence type="ECO:0000256" key="19">
    <source>
        <dbReference type="ARBA" id="ARBA00049628"/>
    </source>
</evidence>
<evidence type="ECO:0000256" key="20">
    <source>
        <dbReference type="HAMAP-Rule" id="MF_01631"/>
    </source>
</evidence>
<evidence type="ECO:0000256" key="9">
    <source>
        <dbReference type="ARBA" id="ARBA00022723"/>
    </source>
</evidence>
<feature type="region of interest" description="Linker" evidence="20">
    <location>
        <begin position="229"/>
        <end position="249"/>
    </location>
</feature>
<evidence type="ECO:0000256" key="4">
    <source>
        <dbReference type="ARBA" id="ARBA00007707"/>
    </source>
</evidence>
<dbReference type="OrthoDB" id="9775031at2"/>
<comment type="pathway">
    <text evidence="3 20">Nucleotide-sugar biosynthesis; UDP-N-acetyl-alpha-D-glucosamine biosynthesis; UDP-N-acetyl-alpha-D-glucosamine from N-acetyl-alpha-D-glucosamine 1-phosphate: step 1/1.</text>
</comment>
<comment type="catalytic activity">
    <reaction evidence="18 20">
        <text>N-acetyl-alpha-D-glucosamine 1-phosphate + UTP + H(+) = UDP-N-acetyl-alpha-D-glucosamine + diphosphate</text>
        <dbReference type="Rhea" id="RHEA:13509"/>
        <dbReference type="ChEBI" id="CHEBI:15378"/>
        <dbReference type="ChEBI" id="CHEBI:33019"/>
        <dbReference type="ChEBI" id="CHEBI:46398"/>
        <dbReference type="ChEBI" id="CHEBI:57705"/>
        <dbReference type="ChEBI" id="CHEBI:57776"/>
        <dbReference type="EC" id="2.7.7.23"/>
    </reaction>
</comment>
<dbReference type="RefSeq" id="WP_151861939.1">
    <property type="nucleotide sequence ID" value="NZ_WBZC01000053.1"/>
</dbReference>
<dbReference type="Gene3D" id="3.90.550.10">
    <property type="entry name" value="Spore Coat Polysaccharide Biosynthesis Protein SpsA, Chain A"/>
    <property type="match status" value="1"/>
</dbReference>
<comment type="function">
    <text evidence="19 20">Catalyzes the last two sequential reactions in the de novo biosynthetic pathway for UDP-N-acetylglucosamine (UDP-GlcNAc). The C-terminal domain catalyzes the transfer of acetyl group from acetyl coenzyme A to glucosamine-1-phosphate (GlcN-1-P) to produce N-acetylglucosamine-1-phosphate (GlcNAc-1-P), which is converted into UDP-GlcNAc by the transfer of uridine 5-monophosphate (from uridine 5-triphosphate), a reaction catalyzed by the N-terminal domain.</text>
</comment>
<dbReference type="InterPro" id="IPR011004">
    <property type="entry name" value="Trimer_LpxA-like_sf"/>
</dbReference>
<feature type="active site" description="Proton acceptor" evidence="20">
    <location>
        <position position="361"/>
    </location>
</feature>
<feature type="binding site" evidence="20">
    <location>
        <begin position="8"/>
        <end position="11"/>
    </location>
    <ligand>
        <name>UDP-N-acetyl-alpha-D-glucosamine</name>
        <dbReference type="ChEBI" id="CHEBI:57705"/>
    </ligand>
</feature>
<dbReference type="InterPro" id="IPR005882">
    <property type="entry name" value="Bifunctional_GlmU"/>
</dbReference>
<dbReference type="CDD" id="cd03353">
    <property type="entry name" value="LbH_GlmU_C"/>
    <property type="match status" value="1"/>
</dbReference>
<keyword evidence="14 20" id="KW-0511">Multifunctional enzyme</keyword>
<comment type="catalytic activity">
    <reaction evidence="17 20">
        <text>alpha-D-glucosamine 1-phosphate + acetyl-CoA = N-acetyl-alpha-D-glucosamine 1-phosphate + CoA + H(+)</text>
        <dbReference type="Rhea" id="RHEA:13725"/>
        <dbReference type="ChEBI" id="CHEBI:15378"/>
        <dbReference type="ChEBI" id="CHEBI:57287"/>
        <dbReference type="ChEBI" id="CHEBI:57288"/>
        <dbReference type="ChEBI" id="CHEBI:57776"/>
        <dbReference type="ChEBI" id="CHEBI:58516"/>
        <dbReference type="EC" id="2.3.1.157"/>
    </reaction>
</comment>
<evidence type="ECO:0000256" key="18">
    <source>
        <dbReference type="ARBA" id="ARBA00048493"/>
    </source>
</evidence>
<feature type="binding site" evidence="20">
    <location>
        <position position="168"/>
    </location>
    <ligand>
        <name>UDP-N-acetyl-alpha-D-glucosamine</name>
        <dbReference type="ChEBI" id="CHEBI:57705"/>
    </ligand>
</feature>
<dbReference type="AlphaFoldDB" id="A0A6I0EXI5"/>
<dbReference type="Pfam" id="PF00483">
    <property type="entry name" value="NTP_transferase"/>
    <property type="match status" value="1"/>
</dbReference>
<comment type="caution">
    <text evidence="20">Lacks conserved residue(s) required for the propagation of feature annotation.</text>
</comment>
<feature type="binding site" evidence="20">
    <location>
        <position position="421"/>
    </location>
    <ligand>
        <name>acetyl-CoA</name>
        <dbReference type="ChEBI" id="CHEBI:57288"/>
    </ligand>
</feature>
<feature type="binding site" evidence="20">
    <location>
        <position position="72"/>
    </location>
    <ligand>
        <name>UDP-N-acetyl-alpha-D-glucosamine</name>
        <dbReference type="ChEBI" id="CHEBI:57705"/>
    </ligand>
</feature>
<gene>
    <name evidence="20 22" type="primary">glmU</name>
    <name evidence="22" type="ORF">F8154_12410</name>
</gene>
<evidence type="ECO:0000256" key="11">
    <source>
        <dbReference type="ARBA" id="ARBA00022842"/>
    </source>
</evidence>
<evidence type="ECO:0000256" key="15">
    <source>
        <dbReference type="ARBA" id="ARBA00023315"/>
    </source>
</evidence>
<dbReference type="Proteomes" id="UP000432715">
    <property type="component" value="Unassembled WGS sequence"/>
</dbReference>
<dbReference type="InterPro" id="IPR050065">
    <property type="entry name" value="GlmU-like"/>
</dbReference>
<comment type="caution">
    <text evidence="22">The sequence shown here is derived from an EMBL/GenBank/DDBJ whole genome shotgun (WGS) entry which is preliminary data.</text>
</comment>
<comment type="subunit">
    <text evidence="20">Homotrimer.</text>
</comment>
<dbReference type="InterPro" id="IPR038009">
    <property type="entry name" value="GlmU_C_LbH"/>
</dbReference>
<dbReference type="EC" id="2.7.7.23" evidence="20"/>
<dbReference type="UniPathway" id="UPA00973"/>
<evidence type="ECO:0000256" key="12">
    <source>
        <dbReference type="ARBA" id="ARBA00022960"/>
    </source>
</evidence>
<comment type="subcellular location">
    <subcellularLocation>
        <location evidence="1 20">Cytoplasm</location>
    </subcellularLocation>
</comment>
<evidence type="ECO:0000256" key="3">
    <source>
        <dbReference type="ARBA" id="ARBA00005208"/>
    </source>
</evidence>
<dbReference type="GO" id="GO:0016020">
    <property type="term" value="C:membrane"/>
    <property type="evidence" value="ECO:0007669"/>
    <property type="project" value="GOC"/>
</dbReference>
<feature type="binding site" evidence="20">
    <location>
        <position position="375"/>
    </location>
    <ligand>
        <name>UDP-N-acetyl-alpha-D-glucosamine</name>
        <dbReference type="ChEBI" id="CHEBI:57705"/>
    </ligand>
</feature>
<dbReference type="NCBIfam" id="TIGR01173">
    <property type="entry name" value="glmU"/>
    <property type="match status" value="1"/>
</dbReference>
<comment type="similarity">
    <text evidence="5 20">In the N-terminal section; belongs to the N-acetylglucosamine-1-phosphate uridyltransferase family.</text>
</comment>
<keyword evidence="7 20" id="KW-0808">Transferase</keyword>
<feature type="binding site" evidence="20">
    <location>
        <position position="349"/>
    </location>
    <ligand>
        <name>UDP-N-acetyl-alpha-D-glucosamine</name>
        <dbReference type="ChEBI" id="CHEBI:57705"/>
    </ligand>
</feature>
<proteinExistence type="inferred from homology"/>
<dbReference type="InterPro" id="IPR029044">
    <property type="entry name" value="Nucleotide-diphossugar_trans"/>
</dbReference>
<evidence type="ECO:0000256" key="7">
    <source>
        <dbReference type="ARBA" id="ARBA00022679"/>
    </source>
</evidence>
<evidence type="ECO:0000256" key="10">
    <source>
        <dbReference type="ARBA" id="ARBA00022737"/>
    </source>
</evidence>
<keyword evidence="10 20" id="KW-0677">Repeat</keyword>
<keyword evidence="15 20" id="KW-0012">Acyltransferase</keyword>
<name>A0A6I0EXI5_9FIRM</name>
<keyword evidence="8 20" id="KW-0548">Nucleotidyltransferase</keyword>
<dbReference type="NCBIfam" id="NF010934">
    <property type="entry name" value="PRK14354.1"/>
    <property type="match status" value="1"/>
</dbReference>
<comment type="pathway">
    <text evidence="2 20">Nucleotide-sugar biosynthesis; UDP-N-acetyl-alpha-D-glucosamine biosynthesis; N-acetyl-alpha-D-glucosamine 1-phosphate from alpha-D-glucosamine 6-phosphate (route II): step 2/2.</text>
</comment>
<dbReference type="GO" id="GO:0071555">
    <property type="term" value="P:cell wall organization"/>
    <property type="evidence" value="ECO:0007669"/>
    <property type="project" value="UniProtKB-KW"/>
</dbReference>
<feature type="binding site" evidence="20">
    <location>
        <begin position="99"/>
        <end position="101"/>
    </location>
    <ligand>
        <name>UDP-N-acetyl-alpha-D-glucosamine</name>
        <dbReference type="ChEBI" id="CHEBI:57705"/>
    </ligand>
</feature>
<dbReference type="PANTHER" id="PTHR43584:SF3">
    <property type="entry name" value="BIFUNCTIONAL PROTEIN GLMU"/>
    <property type="match status" value="1"/>
</dbReference>
<dbReference type="GO" id="GO:0003977">
    <property type="term" value="F:UDP-N-acetylglucosamine diphosphorylase activity"/>
    <property type="evidence" value="ECO:0007669"/>
    <property type="project" value="UniProtKB-UniRule"/>
</dbReference>
<dbReference type="HAMAP" id="MF_01631">
    <property type="entry name" value="GlmU"/>
    <property type="match status" value="1"/>
</dbReference>
<evidence type="ECO:0000256" key="1">
    <source>
        <dbReference type="ARBA" id="ARBA00004496"/>
    </source>
</evidence>
<evidence type="ECO:0000256" key="13">
    <source>
        <dbReference type="ARBA" id="ARBA00022984"/>
    </source>
</evidence>
<feature type="binding site" evidence="20">
    <location>
        <position position="438"/>
    </location>
    <ligand>
        <name>acetyl-CoA</name>
        <dbReference type="ChEBI" id="CHEBI:57288"/>
    </ligand>
</feature>
<keyword evidence="11 20" id="KW-0460">Magnesium</keyword>
<dbReference type="EMBL" id="WBZC01000053">
    <property type="protein sequence ID" value="KAB3531907.1"/>
    <property type="molecule type" value="Genomic_DNA"/>
</dbReference>
<evidence type="ECO:0000256" key="6">
    <source>
        <dbReference type="ARBA" id="ARBA00022490"/>
    </source>
</evidence>
<feature type="binding site" evidence="20">
    <location>
        <position position="403"/>
    </location>
    <ligand>
        <name>acetyl-CoA</name>
        <dbReference type="ChEBI" id="CHEBI:57288"/>
    </ligand>
</feature>
<feature type="binding site" evidence="20">
    <location>
        <position position="226"/>
    </location>
    <ligand>
        <name>UDP-N-acetyl-alpha-D-glucosamine</name>
        <dbReference type="ChEBI" id="CHEBI:57705"/>
    </ligand>
</feature>
<protein>
    <recommendedName>
        <fullName evidence="20">Bifunctional protein GlmU</fullName>
    </recommendedName>
    <domain>
        <recommendedName>
            <fullName evidence="20">UDP-N-acetylglucosamine pyrophosphorylase</fullName>
            <ecNumber evidence="20">2.7.7.23</ecNumber>
        </recommendedName>
        <alternativeName>
            <fullName evidence="20">N-acetylglucosamine-1-phosphate uridyltransferase</fullName>
        </alternativeName>
    </domain>
    <domain>
        <recommendedName>
            <fullName evidence="20">Glucosamine-1-phosphate N-acetyltransferase</fullName>
            <ecNumber evidence="20">2.3.1.157</ecNumber>
        </recommendedName>
    </domain>
</protein>
<dbReference type="SUPFAM" id="SSF53448">
    <property type="entry name" value="Nucleotide-diphospho-sugar transferases"/>
    <property type="match status" value="1"/>
</dbReference>
<organism evidence="22 23">
    <name type="scientific">Alkaliphilus pronyensis</name>
    <dbReference type="NCBI Taxonomy" id="1482732"/>
    <lineage>
        <taxon>Bacteria</taxon>
        <taxon>Bacillati</taxon>
        <taxon>Bacillota</taxon>
        <taxon>Clostridia</taxon>
        <taxon>Peptostreptococcales</taxon>
        <taxon>Natronincolaceae</taxon>
        <taxon>Alkaliphilus</taxon>
    </lineage>
</organism>
<sequence>MELKAIILAAGEGKRMKSRIPKVLHKVCGQTMLGHVLDAANASNVQESIVVVGHEADTVKKSLPQKVKTVLQPQQLGTGHAVMMAYDYIENHGTILVLYGDGPLITEKTLNQLIEYHNKGNYKATVLTTELENPYGYGRIVRDSNGQLDKIVEEKDTNDNQKQINEINSGIYCFSAESLKSALPQLKNDNKQKEYYLTDVLTIIKEKGEEVGLYKIKEYQDIMAVNSREQLAEVEAIMRSRINQYHMLQGATIINPQNTYIEKSVKIGMDTIIYPGAMLEGNTVIGEDCIIGANSKVNNSSIGNSVEIQSSTIIDSVVDDFSTIGPYAYLRPNSKIGKHVKIGDFVEVKNSTIGDNSKASHLAYIGDAEVGKNVNIGCGVVFVNYNGKEKNKTVIEDNAFIGSNSNLVAPVTVKEAGYVACGSTITKEVPKEGLAIARAKQKNIDGWVKRKGHNKE</sequence>
<evidence type="ECO:0000256" key="2">
    <source>
        <dbReference type="ARBA" id="ARBA00005166"/>
    </source>
</evidence>
<evidence type="ECO:0000256" key="17">
    <source>
        <dbReference type="ARBA" id="ARBA00048247"/>
    </source>
</evidence>
<comment type="cofactor">
    <cofactor evidence="20">
        <name>Mg(2+)</name>
        <dbReference type="ChEBI" id="CHEBI:18420"/>
    </cofactor>
    <text evidence="20">Binds 1 Mg(2+) ion per subunit.</text>
</comment>
<keyword evidence="12 20" id="KW-0133">Cell shape</keyword>
<reference evidence="22 23" key="1">
    <citation type="submission" date="2019-10" db="EMBL/GenBank/DDBJ databases">
        <title>Alkaliphilus serpentinus sp. nov. and Alkaliphilus pronyensis sp. nov., two novel anaerobic alkaliphilic species isolated from the serpentinized-hosted hydrothermal field of the Prony Bay (New Caledonia).</title>
        <authorList>
            <person name="Postec A."/>
        </authorList>
    </citation>
    <scope>NUCLEOTIDE SEQUENCE [LARGE SCALE GENOMIC DNA]</scope>
    <source>
        <strain evidence="22 23">LacV</strain>
    </source>
</reference>
<dbReference type="SUPFAM" id="SSF51161">
    <property type="entry name" value="Trimeric LpxA-like enzymes"/>
    <property type="match status" value="1"/>
</dbReference>
<keyword evidence="13 20" id="KW-0573">Peptidoglycan synthesis</keyword>
<evidence type="ECO:0000259" key="21">
    <source>
        <dbReference type="Pfam" id="PF00483"/>
    </source>
</evidence>
<feature type="binding site" evidence="20">
    <location>
        <position position="364"/>
    </location>
    <ligand>
        <name>UDP-N-acetyl-alpha-D-glucosamine</name>
        <dbReference type="ChEBI" id="CHEBI:57705"/>
    </ligand>
</feature>
<dbReference type="GO" id="GO:0006048">
    <property type="term" value="P:UDP-N-acetylglucosamine biosynthetic process"/>
    <property type="evidence" value="ECO:0007669"/>
    <property type="project" value="UniProtKB-UniPathway"/>
</dbReference>
<evidence type="ECO:0000313" key="22">
    <source>
        <dbReference type="EMBL" id="KAB3531907.1"/>
    </source>
</evidence>
<evidence type="ECO:0000256" key="8">
    <source>
        <dbReference type="ARBA" id="ARBA00022695"/>
    </source>
</evidence>
<evidence type="ECO:0000256" key="14">
    <source>
        <dbReference type="ARBA" id="ARBA00023268"/>
    </source>
</evidence>
<feature type="region of interest" description="N-acetyltransferase" evidence="20">
    <location>
        <begin position="250"/>
        <end position="456"/>
    </location>
</feature>
<evidence type="ECO:0000256" key="5">
    <source>
        <dbReference type="ARBA" id="ARBA00007947"/>
    </source>
</evidence>
<dbReference type="PANTHER" id="PTHR43584">
    <property type="entry name" value="NUCLEOTIDYL TRANSFERASE"/>
    <property type="match status" value="1"/>
</dbReference>
<feature type="binding site" evidence="20">
    <location>
        <position position="138"/>
    </location>
    <ligand>
        <name>UDP-N-acetyl-alpha-D-glucosamine</name>
        <dbReference type="ChEBI" id="CHEBI:57705"/>
    </ligand>
</feature>
<evidence type="ECO:0000256" key="16">
    <source>
        <dbReference type="ARBA" id="ARBA00023316"/>
    </source>
</evidence>
<comment type="pathway">
    <text evidence="20">Bacterial outer membrane biogenesis; LPS lipid A biosynthesis.</text>
</comment>
<feature type="region of interest" description="Pyrophosphorylase" evidence="20">
    <location>
        <begin position="1"/>
        <end position="228"/>
    </location>
</feature>